<name>A0A4Q7TT33_9MICO</name>
<proteinExistence type="predicted"/>
<comment type="subcellular location">
    <subcellularLocation>
        <location evidence="1">Membrane</location>
        <topology evidence="1">Multi-pass membrane protein</topology>
    </subcellularLocation>
</comment>
<evidence type="ECO:0000256" key="2">
    <source>
        <dbReference type="ARBA" id="ARBA00022692"/>
    </source>
</evidence>
<feature type="transmembrane region" description="Helical" evidence="5">
    <location>
        <begin position="78"/>
        <end position="97"/>
    </location>
</feature>
<dbReference type="Pfam" id="PF09685">
    <property type="entry name" value="MamF_MmsF"/>
    <property type="match status" value="1"/>
</dbReference>
<evidence type="ECO:0008006" key="8">
    <source>
        <dbReference type="Google" id="ProtNLM"/>
    </source>
</evidence>
<feature type="transmembrane region" description="Helical" evidence="5">
    <location>
        <begin position="103"/>
        <end position="125"/>
    </location>
</feature>
<accession>A0A4Q7TT33</accession>
<comment type="caution">
    <text evidence="6">The sequence shown here is derived from an EMBL/GenBank/DDBJ whole genome shotgun (WGS) entry which is preliminary data.</text>
</comment>
<protein>
    <recommendedName>
        <fullName evidence="8">DUF4870 domain-containing protein</fullName>
    </recommendedName>
</protein>
<keyword evidence="4 5" id="KW-0472">Membrane</keyword>
<reference evidence="6 7" key="1">
    <citation type="journal article" date="2015" name="Stand. Genomic Sci.">
        <title>Genomic Encyclopedia of Bacterial and Archaeal Type Strains, Phase III: the genomes of soil and plant-associated and newly described type strains.</title>
        <authorList>
            <person name="Whitman W.B."/>
            <person name="Woyke T."/>
            <person name="Klenk H.P."/>
            <person name="Zhou Y."/>
            <person name="Lilburn T.G."/>
            <person name="Beck B.J."/>
            <person name="De Vos P."/>
            <person name="Vandamme P."/>
            <person name="Eisen J.A."/>
            <person name="Garrity G."/>
            <person name="Hugenholtz P."/>
            <person name="Kyrpides N.C."/>
        </authorList>
    </citation>
    <scope>NUCLEOTIDE SEQUENCE [LARGE SCALE GENOMIC DNA]</scope>
    <source>
        <strain evidence="6 7">AC4r</strain>
    </source>
</reference>
<sequence>MAGPLSRAWQCWVFTGLMTDAPPPSSPYAAPPQPMRPEDEKLWAILIHIGGIFFGFLPSLIGYLVLKDRGPFIRDHSATALNFQLTMLIAALVGSVLTLVLVGFVILVGVSIAILVLSILAAVAANRGQAYAYPLAIRFIKY</sequence>
<organism evidence="6 7">
    <name type="scientific">Microcella alkaliphila</name>
    <dbReference type="NCBI Taxonomy" id="279828"/>
    <lineage>
        <taxon>Bacteria</taxon>
        <taxon>Bacillati</taxon>
        <taxon>Actinomycetota</taxon>
        <taxon>Actinomycetes</taxon>
        <taxon>Micrococcales</taxon>
        <taxon>Microbacteriaceae</taxon>
        <taxon>Microcella</taxon>
    </lineage>
</organism>
<evidence type="ECO:0000256" key="3">
    <source>
        <dbReference type="ARBA" id="ARBA00022989"/>
    </source>
</evidence>
<dbReference type="EMBL" id="SGXT01000011">
    <property type="protein sequence ID" value="RZT63963.1"/>
    <property type="molecule type" value="Genomic_DNA"/>
</dbReference>
<gene>
    <name evidence="6" type="ORF">EV140_0193</name>
</gene>
<keyword evidence="7" id="KW-1185">Reference proteome</keyword>
<keyword evidence="3 5" id="KW-1133">Transmembrane helix</keyword>
<evidence type="ECO:0000256" key="1">
    <source>
        <dbReference type="ARBA" id="ARBA00004141"/>
    </source>
</evidence>
<evidence type="ECO:0000313" key="6">
    <source>
        <dbReference type="EMBL" id="RZT63963.1"/>
    </source>
</evidence>
<feature type="transmembrane region" description="Helical" evidence="5">
    <location>
        <begin position="42"/>
        <end position="66"/>
    </location>
</feature>
<dbReference type="AlphaFoldDB" id="A0A4Q7TT33"/>
<evidence type="ECO:0000256" key="5">
    <source>
        <dbReference type="SAM" id="Phobius"/>
    </source>
</evidence>
<dbReference type="Proteomes" id="UP000292408">
    <property type="component" value="Unassembled WGS sequence"/>
</dbReference>
<dbReference type="InterPro" id="IPR019109">
    <property type="entry name" value="MamF_MmsF"/>
</dbReference>
<evidence type="ECO:0000313" key="7">
    <source>
        <dbReference type="Proteomes" id="UP000292408"/>
    </source>
</evidence>
<keyword evidence="2 5" id="KW-0812">Transmembrane</keyword>
<evidence type="ECO:0000256" key="4">
    <source>
        <dbReference type="ARBA" id="ARBA00023136"/>
    </source>
</evidence>